<protein>
    <submittedName>
        <fullName evidence="1">Uncharacterized protein</fullName>
    </submittedName>
</protein>
<name>A0A2I1E274_9GLOM</name>
<dbReference type="Proteomes" id="UP000232688">
    <property type="component" value="Unassembled WGS sequence"/>
</dbReference>
<evidence type="ECO:0000313" key="2">
    <source>
        <dbReference type="EMBL" id="PKC61916.1"/>
    </source>
</evidence>
<organism evidence="1 4">
    <name type="scientific">Rhizophagus irregularis</name>
    <dbReference type="NCBI Taxonomy" id="588596"/>
    <lineage>
        <taxon>Eukaryota</taxon>
        <taxon>Fungi</taxon>
        <taxon>Fungi incertae sedis</taxon>
        <taxon>Mucoromycota</taxon>
        <taxon>Glomeromycotina</taxon>
        <taxon>Glomeromycetes</taxon>
        <taxon>Glomerales</taxon>
        <taxon>Glomeraceae</taxon>
        <taxon>Rhizophagus</taxon>
    </lineage>
</organism>
<reference evidence="2 3" key="3">
    <citation type="submission" date="2017-10" db="EMBL/GenBank/DDBJ databases">
        <title>Extensive intraspecific genome diversity in a model arbuscular mycorrhizal fungus.</title>
        <authorList>
            <person name="Chen E.C.H."/>
            <person name="Morin E."/>
            <person name="Baudet D."/>
            <person name="Noel J."/>
            <person name="Ndikumana S."/>
            <person name="Charron P."/>
            <person name="St-Onge C."/>
            <person name="Giorgi J."/>
            <person name="Grigoriev I.V."/>
            <person name="Roux C."/>
            <person name="Martin F.M."/>
            <person name="Corradi N."/>
        </authorList>
    </citation>
    <scope>NUCLEOTIDE SEQUENCE [LARGE SCALE GENOMIC DNA]</scope>
    <source>
        <strain evidence="2 3">A1</strain>
    </source>
</reference>
<dbReference type="EMBL" id="LLXJ01001447">
    <property type="protein sequence ID" value="PKC02147.1"/>
    <property type="molecule type" value="Genomic_DNA"/>
</dbReference>
<dbReference type="Proteomes" id="UP000232722">
    <property type="component" value="Unassembled WGS sequence"/>
</dbReference>
<reference evidence="1 4" key="2">
    <citation type="submission" date="2017-09" db="EMBL/GenBank/DDBJ databases">
        <title>Extensive intraspecific genome diversity in a model arbuscular mycorrhizal fungus.</title>
        <authorList>
            <person name="Chen E.C."/>
            <person name="Morin E."/>
            <person name="Beaudet D."/>
            <person name="Noel J."/>
            <person name="Ndikumana S."/>
            <person name="Charron P."/>
            <person name="St-Onge C."/>
            <person name="Giorgi J."/>
            <person name="Grigoriev I.V."/>
            <person name="Roux C."/>
            <person name="Martin F.M."/>
            <person name="Corradi N."/>
        </authorList>
    </citation>
    <scope>NUCLEOTIDE SEQUENCE [LARGE SCALE GENOMIC DNA]</scope>
    <source>
        <strain evidence="1 4">A5</strain>
    </source>
</reference>
<accession>A0A2I1E274</accession>
<dbReference type="OrthoDB" id="10527115at2759"/>
<proteinExistence type="predicted"/>
<dbReference type="VEuPathDB" id="FungiDB:RhiirFUN_005693"/>
<gene>
    <name evidence="2" type="ORF">RhiirA1_465843</name>
    <name evidence="1" type="ORF">RhiirA5_425672</name>
</gene>
<comment type="caution">
    <text evidence="1">The sequence shown here is derived from an EMBL/GenBank/DDBJ whole genome shotgun (WGS) entry which is preliminary data.</text>
</comment>
<reference evidence="1 4" key="1">
    <citation type="submission" date="2016-04" db="EMBL/GenBank/DDBJ databases">
        <title>Genome analyses suggest a sexual origin of heterokaryosis in a supposedly ancient asexual fungus.</title>
        <authorList>
            <person name="Ropars J."/>
            <person name="Sedzielewska K."/>
            <person name="Noel J."/>
            <person name="Charron P."/>
            <person name="Farinelli L."/>
            <person name="Marton T."/>
            <person name="Kruger M."/>
            <person name="Pelin A."/>
            <person name="Brachmann A."/>
            <person name="Corradi N."/>
        </authorList>
    </citation>
    <scope>NUCLEOTIDE SEQUENCE [LARGE SCALE GENOMIC DNA]</scope>
    <source>
        <strain evidence="1 4">A5</strain>
    </source>
</reference>
<dbReference type="VEuPathDB" id="FungiDB:RhiirA1_465843"/>
<dbReference type="VEuPathDB" id="FungiDB:FUN_005966"/>
<reference evidence="2 3" key="4">
    <citation type="submission" date="2017-10" db="EMBL/GenBank/DDBJ databases">
        <title>Genome analyses suggest a sexual origin of heterokaryosis in a supposedly ancient asexual fungus.</title>
        <authorList>
            <person name="Corradi N."/>
            <person name="Sedzielewska K."/>
            <person name="Noel J."/>
            <person name="Charron P."/>
            <person name="Farinelli L."/>
            <person name="Marton T."/>
            <person name="Kruger M."/>
            <person name="Pelin A."/>
            <person name="Brachmann A."/>
            <person name="Corradi N."/>
        </authorList>
    </citation>
    <scope>NUCLEOTIDE SEQUENCE [LARGE SCALE GENOMIC DNA]</scope>
    <source>
        <strain evidence="2 3">A1</strain>
    </source>
</reference>
<dbReference type="AlphaFoldDB" id="A0A2I1E274"/>
<dbReference type="EMBL" id="LLXH01000921">
    <property type="protein sequence ID" value="PKC61916.1"/>
    <property type="molecule type" value="Genomic_DNA"/>
</dbReference>
<sequence>MHIGKTLQSKMYLDTLTQHCISIIKLHEKDNNKEKNKIEEQEKELYGKVCVAKSINFTVNRESNEIIKMKITILARDREVAPIRLYNFDQDKDHIIHFINFASIDINEIDEIDWNKMKYTEFAKHGITHDYYKKLNIYTLYRFKTIFSNIELYKMEPVIVDQPILSWNDDIIKRFINNDHKYECFMNKSLKNNQLLE</sequence>
<evidence type="ECO:0000313" key="4">
    <source>
        <dbReference type="Proteomes" id="UP000232722"/>
    </source>
</evidence>
<evidence type="ECO:0000313" key="1">
    <source>
        <dbReference type="EMBL" id="PKC02147.1"/>
    </source>
</evidence>
<evidence type="ECO:0000313" key="3">
    <source>
        <dbReference type="Proteomes" id="UP000232688"/>
    </source>
</evidence>